<feature type="compositionally biased region" description="Polar residues" evidence="1">
    <location>
        <begin position="77"/>
        <end position="91"/>
    </location>
</feature>
<evidence type="ECO:0000256" key="1">
    <source>
        <dbReference type="SAM" id="MobiDB-lite"/>
    </source>
</evidence>
<dbReference type="InterPro" id="IPR008474">
    <property type="entry name" value="DUF755"/>
</dbReference>
<feature type="compositionally biased region" description="Low complexity" evidence="1">
    <location>
        <begin position="145"/>
        <end position="154"/>
    </location>
</feature>
<feature type="compositionally biased region" description="Basic residues" evidence="1">
    <location>
        <begin position="119"/>
        <end position="133"/>
    </location>
</feature>
<dbReference type="Pfam" id="PF05501">
    <property type="entry name" value="DUF755"/>
    <property type="match status" value="1"/>
</dbReference>
<feature type="compositionally biased region" description="Low complexity" evidence="1">
    <location>
        <begin position="99"/>
        <end position="109"/>
    </location>
</feature>
<accession>A0A0C5IBL0</accession>
<dbReference type="GeneID" id="24018682"/>
<dbReference type="Proteomes" id="UP000107967">
    <property type="component" value="Genome"/>
</dbReference>
<dbReference type="KEGG" id="vg:24018682"/>
<evidence type="ECO:0000313" key="4">
    <source>
        <dbReference type="Proteomes" id="UP000107967"/>
    </source>
</evidence>
<dbReference type="EMBL" id="KP296856">
    <property type="protein sequence ID" value="AJP36580.1"/>
    <property type="molecule type" value="Genomic_DNA"/>
</dbReference>
<keyword evidence="4" id="KW-1185">Reference proteome</keyword>
<proteinExistence type="predicted"/>
<evidence type="ECO:0000259" key="2">
    <source>
        <dbReference type="Pfam" id="PF05501"/>
    </source>
</evidence>
<sequence>MAFDWAVTTSPQNRWATRANNRYTNSPLPEAVTTLEKYKSRTRQEWAPTTSSTPGTSDVASLAKSLLKESEKTQILRQTFGDLQNMLNQIHPQREEDSPSSVPQSSGISYKRPNTRSPPSRKHTRKRRRRRRPSTSSDSSERSDSSSSSSPISRRASKIWC</sequence>
<feature type="region of interest" description="Disordered" evidence="1">
    <location>
        <begin position="77"/>
        <end position="161"/>
    </location>
</feature>
<dbReference type="OrthoDB" id="41273at10239"/>
<evidence type="ECO:0000313" key="3">
    <source>
        <dbReference type="EMBL" id="AJP36580.1"/>
    </source>
</evidence>
<dbReference type="RefSeq" id="YP_009129296.1">
    <property type="nucleotide sequence ID" value="NC_026765.1"/>
</dbReference>
<reference evidence="3 4" key="1">
    <citation type="submission" date="2014-12" db="EMBL/GenBank/DDBJ databases">
        <title>Local virus extinctions following a host population bottleneck.</title>
        <authorList>
            <person name="Kapusinszky B."/>
            <person name="Mulvaney U."/>
            <person name="Jasinska A.J."/>
            <person name="Deng X."/>
            <person name="Freimer N."/>
            <person name="Delwart E."/>
        </authorList>
    </citation>
    <scope>NUCLEOTIDE SEQUENCE [LARGE SCALE GENOMIC DNA]</scope>
    <source>
        <strain evidence="3">VGA00120.1</strain>
    </source>
</reference>
<feature type="region of interest" description="Disordered" evidence="1">
    <location>
        <begin position="39"/>
        <end position="64"/>
    </location>
</feature>
<name>A0A0C5IBL0_9VIRU</name>
<protein>
    <submittedName>
        <fullName evidence="3">ORF3</fullName>
    </submittedName>
</protein>
<organism evidence="3 4">
    <name type="scientific">Simian torque teno virus 34</name>
    <dbReference type="NCBI Taxonomy" id="1629657"/>
    <lineage>
        <taxon>Viruses</taxon>
        <taxon>Monodnaviria</taxon>
        <taxon>Shotokuvirae</taxon>
        <taxon>Commensaviricota</taxon>
        <taxon>Cardeaviricetes</taxon>
        <taxon>Sanitavirales</taxon>
        <taxon>Anelloviridae</taxon>
        <taxon>Alphatorquevirus</taxon>
        <taxon>Alphatorquevirus cerco2</taxon>
    </lineage>
</organism>
<feature type="domain" description="DUF755" evidence="2">
    <location>
        <begin position="25"/>
        <end position="150"/>
    </location>
</feature>
<feature type="compositionally biased region" description="Polar residues" evidence="1">
    <location>
        <begin position="47"/>
        <end position="59"/>
    </location>
</feature>